<dbReference type="PANTHER" id="PTHR40079:SF4">
    <property type="entry name" value="GH26 DOMAIN-CONTAINING PROTEIN-RELATED"/>
    <property type="match status" value="1"/>
</dbReference>
<dbReference type="PRINTS" id="PR00739">
    <property type="entry name" value="GLHYDRLASE26"/>
</dbReference>
<protein>
    <recommendedName>
        <fullName evidence="4">Mannan endo-1,4-beta-mannosidase</fullName>
        <ecNumber evidence="4">3.2.1.78</ecNumber>
    </recommendedName>
</protein>
<dbReference type="GO" id="GO:0006080">
    <property type="term" value="P:substituted mannan metabolic process"/>
    <property type="evidence" value="ECO:0007669"/>
    <property type="project" value="UniProtKB-UniRule"/>
</dbReference>
<dbReference type="PIRSF" id="PIRSF018168">
    <property type="entry name" value="Mannan-1_4-beta-mannosidase"/>
    <property type="match status" value="1"/>
</dbReference>
<dbReference type="Proteomes" id="UP000002878">
    <property type="component" value="Chromosome"/>
</dbReference>
<comment type="similarity">
    <text evidence="1 4 8">Belongs to the glycosyl hydrolase 26 family.</text>
</comment>
<keyword evidence="3 4" id="KW-0326">Glycosidase</keyword>
<comment type="catalytic activity">
    <reaction evidence="4">
        <text>Random hydrolysis of (1-&gt;4)-beta-D-mannosidic linkages in mannans, galactomannans and glucomannans.</text>
        <dbReference type="EC" id="3.2.1.78"/>
    </reaction>
</comment>
<dbReference type="Pfam" id="PF02156">
    <property type="entry name" value="Glyco_hydro_26"/>
    <property type="match status" value="1"/>
</dbReference>
<sequence>MRLSFHILHHLKNQEVFFMLKKLAVCLSIVLLLLGAASPISAHTVYPVNPNAQQTTKDIMNWLAHLPNRSENRVMSGAFGGYSDVTFSMTEENRLKNATGQSPAIYGCDYGRGWLETADITDTIDYSCNSSLISYWKSGGLPQVSLHLANPAFPSGNYKTAISNSQYKNILDPSTVEGKRLEALLSKIADGLTQLKNQGVTVLFRPLHEMNGEWFWWGLTGYNQKDTERISLYKELYKKIYRYMTETRGLDNLLWVYSPDANRDFKTDFYPGSSYVDITGLDAYFTDPYAISGYDEMLSLKKPFAFAETGPSGNIGNFDYAAFINAIRQKYPETTYFLTWDEQLSPAANQGAQSLYQNSWTLNKGEIWNGGSLTPIAE</sequence>
<evidence type="ECO:0000256" key="3">
    <source>
        <dbReference type="ARBA" id="ARBA00023295"/>
    </source>
</evidence>
<feature type="binding site" evidence="6">
    <location>
        <position position="147"/>
    </location>
    <ligand>
        <name>substrate</name>
    </ligand>
</feature>
<dbReference type="PROSITE" id="PS51764">
    <property type="entry name" value="GH26"/>
    <property type="match status" value="1"/>
</dbReference>
<dbReference type="InterPro" id="IPR022790">
    <property type="entry name" value="GH26_dom"/>
</dbReference>
<feature type="active site" description="Proton donor" evidence="5 8">
    <location>
        <position position="209"/>
    </location>
</feature>
<dbReference type="SUPFAM" id="SSF51445">
    <property type="entry name" value="(Trans)glycosidases"/>
    <property type="match status" value="1"/>
</dbReference>
<dbReference type="KEGG" id="bqy:MUS_4268"/>
<organism evidence="10 11">
    <name type="scientific">Bacillus amyloliquefaciens (strain Y2)</name>
    <name type="common">Bacillus amyloliquefaciens subsp. plantarum (strain B9601-Y2)</name>
    <dbReference type="NCBI Taxonomy" id="1155777"/>
    <lineage>
        <taxon>Bacteria</taxon>
        <taxon>Bacillati</taxon>
        <taxon>Bacillota</taxon>
        <taxon>Bacilli</taxon>
        <taxon>Bacillales</taxon>
        <taxon>Bacillaceae</taxon>
        <taxon>Bacillus</taxon>
        <taxon>Bacillus amyloliquefaciens group</taxon>
    </lineage>
</organism>
<dbReference type="HOGENOM" id="CLU_016930_2_0_9"/>
<feature type="site" description="Plays an important role in maintaining the position of the catalytic nucleophile" evidence="7">
    <location>
        <position position="208"/>
    </location>
</feature>
<dbReference type="PANTHER" id="PTHR40079">
    <property type="entry name" value="MANNAN ENDO-1,4-BETA-MANNOSIDASE E-RELATED"/>
    <property type="match status" value="1"/>
</dbReference>
<keyword evidence="4" id="KW-0119">Carbohydrate metabolism</keyword>
<evidence type="ECO:0000256" key="4">
    <source>
        <dbReference type="PIRNR" id="PIRNR018168"/>
    </source>
</evidence>
<evidence type="ECO:0000259" key="9">
    <source>
        <dbReference type="PROSITE" id="PS51764"/>
    </source>
</evidence>
<evidence type="ECO:0000256" key="6">
    <source>
        <dbReference type="PIRSR" id="PIRSR018168-2"/>
    </source>
</evidence>
<dbReference type="GO" id="GO:0005576">
    <property type="term" value="C:extracellular region"/>
    <property type="evidence" value="ECO:0007669"/>
    <property type="project" value="UniProtKB-SubCell"/>
</dbReference>
<name>I2CBS7_BACAY</name>
<dbReference type="InterPro" id="IPR017853">
    <property type="entry name" value="GH"/>
</dbReference>
<dbReference type="PATRIC" id="fig|1126211.3.peg.4057"/>
<dbReference type="EC" id="3.2.1.78" evidence="4"/>
<gene>
    <name evidence="10" type="primary">ydhT</name>
    <name evidence="10" type="ORF">MUS_4268</name>
</gene>
<evidence type="ECO:0000313" key="10">
    <source>
        <dbReference type="EMBL" id="AFJ64101.1"/>
    </source>
</evidence>
<comment type="subcellular location">
    <subcellularLocation>
        <location evidence="4">Secreted</location>
    </subcellularLocation>
</comment>
<accession>I2CBS7</accession>
<dbReference type="InterPro" id="IPR016714">
    <property type="entry name" value="MANB/E"/>
</dbReference>
<reference evidence="10 11" key="1">
    <citation type="journal article" date="2012" name="J. Biotechnol.">
        <title>Genome sequence of the plant growth promoting strain Bacillus amyloliquefaciens subsp. plantarum B9601-Y2 and expression of mersacidin and other secondary metabolites.</title>
        <authorList>
            <person name="He P."/>
            <person name="Hao K."/>
            <person name="Blom J."/>
            <person name="Ruckert C."/>
            <person name="Vater J."/>
            <person name="Mao Z."/>
            <person name="Wu Y."/>
            <person name="Hou M."/>
            <person name="He P."/>
            <person name="He Y."/>
            <person name="Borriss R."/>
        </authorList>
    </citation>
    <scope>NUCLEOTIDE SEQUENCE [LARGE SCALE GENOMIC DNA]</scope>
    <source>
        <strain evidence="10">Y2</strain>
    </source>
</reference>
<dbReference type="AlphaFoldDB" id="I2CBS7"/>
<keyword evidence="4" id="KW-0964">Secreted</keyword>
<evidence type="ECO:0000256" key="8">
    <source>
        <dbReference type="PROSITE-ProRule" id="PRU01100"/>
    </source>
</evidence>
<feature type="domain" description="GH26" evidence="9">
    <location>
        <begin position="54"/>
        <end position="365"/>
    </location>
</feature>
<dbReference type="Gene3D" id="3.20.20.80">
    <property type="entry name" value="Glycosidases"/>
    <property type="match status" value="1"/>
</dbReference>
<keyword evidence="2 4" id="KW-0378">Hydrolase</keyword>
<evidence type="ECO:0000313" key="11">
    <source>
        <dbReference type="Proteomes" id="UP000002878"/>
    </source>
</evidence>
<evidence type="ECO:0000256" key="1">
    <source>
        <dbReference type="ARBA" id="ARBA00007754"/>
    </source>
</evidence>
<feature type="active site" description="Nucleophile" evidence="5 8">
    <location>
        <position position="308"/>
    </location>
</feature>
<evidence type="ECO:0000256" key="2">
    <source>
        <dbReference type="ARBA" id="ARBA00022801"/>
    </source>
</evidence>
<evidence type="ECO:0000256" key="5">
    <source>
        <dbReference type="PIRSR" id="PIRSR018168-1"/>
    </source>
</evidence>
<feature type="binding site" evidence="6">
    <location>
        <position position="284"/>
    </location>
    <ligand>
        <name>substrate</name>
    </ligand>
</feature>
<evidence type="ECO:0000256" key="7">
    <source>
        <dbReference type="PIRSR" id="PIRSR018168-3"/>
    </source>
</evidence>
<feature type="binding site" evidence="6">
    <location>
        <position position="214"/>
    </location>
    <ligand>
        <name>substrate</name>
    </ligand>
</feature>
<dbReference type="InterPro" id="IPR000805">
    <property type="entry name" value="Glyco_hydro_26"/>
</dbReference>
<dbReference type="EMBL" id="CP003332">
    <property type="protein sequence ID" value="AFJ64101.1"/>
    <property type="molecule type" value="Genomic_DNA"/>
</dbReference>
<proteinExistence type="inferred from homology"/>
<dbReference type="GO" id="GO:0016985">
    <property type="term" value="F:mannan endo-1,4-beta-mannosidase activity"/>
    <property type="evidence" value="ECO:0007669"/>
    <property type="project" value="UniProtKB-UniRule"/>
</dbReference>